<keyword evidence="3" id="KW-1185">Reference proteome</keyword>
<organism evidence="2 3">
    <name type="scientific">Escherichia coli O6:H1 (strain CFT073 / ATCC 700928 / UPEC)</name>
    <dbReference type="NCBI Taxonomy" id="199310"/>
    <lineage>
        <taxon>Bacteria</taxon>
        <taxon>Pseudomonadati</taxon>
        <taxon>Pseudomonadota</taxon>
        <taxon>Gammaproteobacteria</taxon>
        <taxon>Enterobacterales</taxon>
        <taxon>Enterobacteriaceae</taxon>
        <taxon>Escherichia</taxon>
    </lineage>
</organism>
<evidence type="ECO:0000313" key="2">
    <source>
        <dbReference type="EMBL" id="AAN82867.1"/>
    </source>
</evidence>
<proteinExistence type="predicted"/>
<feature type="transmembrane region" description="Helical" evidence="1">
    <location>
        <begin position="6"/>
        <end position="25"/>
    </location>
</feature>
<dbReference type="STRING" id="199310.c4431"/>
<accession>A0A0H2VC18</accession>
<gene>
    <name evidence="2" type="ordered locus">c4431</name>
</gene>
<dbReference type="EMBL" id="AE014075">
    <property type="protein sequence ID" value="AAN82867.1"/>
    <property type="molecule type" value="Genomic_DNA"/>
</dbReference>
<dbReference type="AlphaFoldDB" id="A0A0H2VC18"/>
<protein>
    <submittedName>
        <fullName evidence="2">Uncharacterized protein</fullName>
    </submittedName>
</protein>
<dbReference type="eggNOG" id="ENOG5033DWN">
    <property type="taxonomic scope" value="Bacteria"/>
</dbReference>
<name>A0A0H2VC18_ECOL6</name>
<sequence>MKHYVGSSGILMFFSTFASLLLQIVHEQRIEVNRRKVQLRECTAGYHAGDALTSIREQNVRAVCAQAMCHLGAFDTRDGENTALLNFTQERGFFAQGGRYGNTQYHFVNVICQLRRCRIQIKFNFWLPIFLENVRRVRRFERNILGINTLDLESHFGVVLF</sequence>
<keyword evidence="1" id="KW-0472">Membrane</keyword>
<dbReference type="Proteomes" id="UP000001410">
    <property type="component" value="Chromosome"/>
</dbReference>
<dbReference type="HOGENOM" id="CLU_1729599_0_0_6"/>
<reference evidence="2 3" key="1">
    <citation type="journal article" date="2002" name="Proc. Natl. Acad. Sci. U.S.A.">
        <title>Extensive mosaic structure revealed by the complete genome sequence of uropathogenic Escherichia coli.</title>
        <authorList>
            <person name="Welch R.A."/>
            <person name="Burland V."/>
            <person name="Plunkett G.III."/>
            <person name="Redford P."/>
            <person name="Roesch P."/>
            <person name="Rasko D."/>
            <person name="Buckles E.L."/>
            <person name="Liou S.R."/>
            <person name="Boutin A."/>
            <person name="Hackett J."/>
            <person name="Stroud D."/>
            <person name="Mayhew G.F."/>
            <person name="Rose D.J."/>
            <person name="Zhou S."/>
            <person name="Schwartz D.C."/>
            <person name="Perna N.T."/>
            <person name="Mobley H.L."/>
            <person name="Donnenberg M.S."/>
            <person name="Blattner F.R."/>
        </authorList>
    </citation>
    <scope>NUCLEOTIDE SEQUENCE [LARGE SCALE GENOMIC DNA]</scope>
    <source>
        <strain evidence="3">CFT073 / ATCC 700928 / UPEC</strain>
    </source>
</reference>
<dbReference type="KEGG" id="ecc:c4431"/>
<keyword evidence="1" id="KW-0812">Transmembrane</keyword>
<evidence type="ECO:0000313" key="3">
    <source>
        <dbReference type="Proteomes" id="UP000001410"/>
    </source>
</evidence>
<keyword evidence="1" id="KW-1133">Transmembrane helix</keyword>
<evidence type="ECO:0000256" key="1">
    <source>
        <dbReference type="SAM" id="Phobius"/>
    </source>
</evidence>